<sequence length="83" mass="9512">MQNLLYYIYPKVQHFFAYLWEFCWGFLGVGGGRQMVWMRAGVEGRSGRREAVTAERTGKQTTEPIRNEILKGFPPSEALGNVI</sequence>
<keyword evidence="1" id="KW-0472">Membrane</keyword>
<evidence type="ECO:0000313" key="3">
    <source>
        <dbReference type="Proteomes" id="UP000004893"/>
    </source>
</evidence>
<name>C0C3A6_9FIRM</name>
<reference evidence="2" key="1">
    <citation type="submission" date="2009-02" db="EMBL/GenBank/DDBJ databases">
        <authorList>
            <person name="Fulton L."/>
            <person name="Clifton S."/>
            <person name="Fulton B."/>
            <person name="Xu J."/>
            <person name="Minx P."/>
            <person name="Pepin K.H."/>
            <person name="Johnson M."/>
            <person name="Bhonagiri V."/>
            <person name="Nash W.E."/>
            <person name="Mardis E.R."/>
            <person name="Wilson R.K."/>
        </authorList>
    </citation>
    <scope>NUCLEOTIDE SEQUENCE [LARGE SCALE GENOMIC DNA]</scope>
    <source>
        <strain evidence="2">DSM 15053</strain>
    </source>
</reference>
<dbReference type="EMBL" id="ABYI02000028">
    <property type="protein sequence ID" value="EEG73282.1"/>
    <property type="molecule type" value="Genomic_DNA"/>
</dbReference>
<keyword evidence="1" id="KW-0812">Transmembrane</keyword>
<dbReference type="AlphaFoldDB" id="C0C3A6"/>
<accession>C0C3A6</accession>
<organism evidence="2 3">
    <name type="scientific">[Clostridium] hylemonae DSM 15053</name>
    <dbReference type="NCBI Taxonomy" id="553973"/>
    <lineage>
        <taxon>Bacteria</taxon>
        <taxon>Bacillati</taxon>
        <taxon>Bacillota</taxon>
        <taxon>Clostridia</taxon>
        <taxon>Lachnospirales</taxon>
        <taxon>Lachnospiraceae</taxon>
    </lineage>
</organism>
<dbReference type="Proteomes" id="UP000004893">
    <property type="component" value="Unassembled WGS sequence"/>
</dbReference>
<dbReference type="STRING" id="553973.CLOHYLEM_06567"/>
<comment type="caution">
    <text evidence="2">The sequence shown here is derived from an EMBL/GenBank/DDBJ whole genome shotgun (WGS) entry which is preliminary data.</text>
</comment>
<keyword evidence="1" id="KW-1133">Transmembrane helix</keyword>
<feature type="transmembrane region" description="Helical" evidence="1">
    <location>
        <begin position="12"/>
        <end position="29"/>
    </location>
</feature>
<gene>
    <name evidence="2" type="ORF">CLOHYLEM_06567</name>
</gene>
<reference evidence="2" key="2">
    <citation type="submission" date="2013-06" db="EMBL/GenBank/DDBJ databases">
        <title>Draft genome sequence of Clostridium hylemonae (DSM 15053).</title>
        <authorList>
            <person name="Sudarsanam P."/>
            <person name="Ley R."/>
            <person name="Guruge J."/>
            <person name="Turnbaugh P.J."/>
            <person name="Mahowald M."/>
            <person name="Liep D."/>
            <person name="Gordon J."/>
        </authorList>
    </citation>
    <scope>NUCLEOTIDE SEQUENCE</scope>
    <source>
        <strain evidence="2">DSM 15053</strain>
    </source>
</reference>
<protein>
    <submittedName>
        <fullName evidence="2">Uncharacterized protein</fullName>
    </submittedName>
</protein>
<evidence type="ECO:0000313" key="2">
    <source>
        <dbReference type="EMBL" id="EEG73282.1"/>
    </source>
</evidence>
<evidence type="ECO:0000256" key="1">
    <source>
        <dbReference type="SAM" id="Phobius"/>
    </source>
</evidence>
<proteinExistence type="predicted"/>
<dbReference type="HOGENOM" id="CLU_2536672_0_0_9"/>
<keyword evidence="3" id="KW-1185">Reference proteome</keyword>